<feature type="region of interest" description="Disordered" evidence="6">
    <location>
        <begin position="260"/>
        <end position="404"/>
    </location>
</feature>
<evidence type="ECO:0000313" key="9">
    <source>
        <dbReference type="Proteomes" id="UP000780801"/>
    </source>
</evidence>
<feature type="compositionally biased region" description="Low complexity" evidence="6">
    <location>
        <begin position="70"/>
        <end position="82"/>
    </location>
</feature>
<proteinExistence type="inferred from homology"/>
<dbReference type="Pfam" id="PF13877">
    <property type="entry name" value="RPAP3_C"/>
    <property type="match status" value="1"/>
</dbReference>
<protein>
    <recommendedName>
        <fullName evidence="4">RNA polymerase II-associated protein 3</fullName>
    </recommendedName>
</protein>
<accession>A0A9P6FWU7</accession>
<keyword evidence="9" id="KW-1185">Reference proteome</keyword>
<feature type="compositionally biased region" description="Polar residues" evidence="6">
    <location>
        <begin position="265"/>
        <end position="310"/>
    </location>
</feature>
<dbReference type="InterPro" id="IPR051966">
    <property type="entry name" value="RPAP3"/>
</dbReference>
<dbReference type="PANTHER" id="PTHR46423">
    <property type="entry name" value="RNA POLYMERASE II-ASSOCIATED PROTEIN 3"/>
    <property type="match status" value="1"/>
</dbReference>
<feature type="repeat" description="TPR" evidence="5">
    <location>
        <begin position="219"/>
        <end position="252"/>
    </location>
</feature>
<feature type="domain" description="RNA-polymerase II-associated protein 3-like C-terminal" evidence="7">
    <location>
        <begin position="414"/>
        <end position="505"/>
    </location>
</feature>
<evidence type="ECO:0000256" key="3">
    <source>
        <dbReference type="ARBA" id="ARBA00038275"/>
    </source>
</evidence>
<comment type="caution">
    <text evidence="8">The sequence shown here is derived from an EMBL/GenBank/DDBJ whole genome shotgun (WGS) entry which is preliminary data.</text>
</comment>
<sequence length="540" mass="59070">MDPEILQKLFEWENACAKGNTVPETAREFLPARPTKDIALGLVKPVKLQKYGQVSTKTTPAPSKPDPKMSTTTEPESSTASTDAKSQTASPKASRKEYYESWDRFDVDKALEDMDNKPKGKSTKPLTASEKKSAKPAPAPASSTSVDIAAANTEKEKGNEFFKKGQYQRAIEHYSASMALDPSNSVLPINRAMALLKLERYSEAERDCTLGLQLDKKNVKALWRRGIARRSLGKFGDARKDFEYALTLDPVNKAVKDELAKLPSQEKQPSSTGVGKQPASTKESISPGDSTLVSPLSSPTNALAKATTSDSSKRSPAKPKGVISSKRVVIEEIEDDHESDLFSPPPSAKNPPSLTSTPPATQPTPDAAPTSTPSVPSPAPSNTTTLQASSSSSSTADQIPVGSKEQEIVAKMKAPITTLDFQRDWKSYSKNNQLLYHYIKLIQPESLPGLFKSSFESDYFSSMLTVYRELYITSEEPELLFRSLTHLAKVQRFDMTLMFMTGTDKKDLSAIFKYLAAHSTDSNFSQQEVASLAAKYKTSL</sequence>
<dbReference type="Proteomes" id="UP000780801">
    <property type="component" value="Unassembled WGS sequence"/>
</dbReference>
<dbReference type="SUPFAM" id="SSF48452">
    <property type="entry name" value="TPR-like"/>
    <property type="match status" value="1"/>
</dbReference>
<feature type="compositionally biased region" description="Basic and acidic residues" evidence="6">
    <location>
        <begin position="109"/>
        <end position="118"/>
    </location>
</feature>
<dbReference type="PROSITE" id="PS50005">
    <property type="entry name" value="TPR"/>
    <property type="match status" value="2"/>
</dbReference>
<feature type="region of interest" description="Disordered" evidence="6">
    <location>
        <begin position="49"/>
        <end position="97"/>
    </location>
</feature>
<dbReference type="GO" id="GO:0101031">
    <property type="term" value="C:protein folding chaperone complex"/>
    <property type="evidence" value="ECO:0007669"/>
    <property type="project" value="TreeGrafter"/>
</dbReference>
<dbReference type="Gene3D" id="1.25.40.10">
    <property type="entry name" value="Tetratricopeptide repeat domain"/>
    <property type="match status" value="1"/>
</dbReference>
<evidence type="ECO:0000313" key="8">
    <source>
        <dbReference type="EMBL" id="KAF9582171.1"/>
    </source>
</evidence>
<feature type="compositionally biased region" description="Low complexity" evidence="6">
    <location>
        <begin position="351"/>
        <end position="394"/>
    </location>
</feature>
<evidence type="ECO:0000256" key="6">
    <source>
        <dbReference type="SAM" id="MobiDB-lite"/>
    </source>
</evidence>
<name>A0A9P6FWU7_9FUNG</name>
<comment type="similarity">
    <text evidence="3">Belongs to the RPAP3 family.</text>
</comment>
<keyword evidence="2 5" id="KW-0802">TPR repeat</keyword>
<feature type="compositionally biased region" description="Polar residues" evidence="6">
    <location>
        <begin position="52"/>
        <end position="61"/>
    </location>
</feature>
<dbReference type="InterPro" id="IPR025986">
    <property type="entry name" value="RPAP3-like_C"/>
</dbReference>
<gene>
    <name evidence="8" type="primary">RPAP3</name>
    <name evidence="8" type="ORF">BGW38_000554</name>
</gene>
<dbReference type="SMART" id="SM00028">
    <property type="entry name" value="TPR"/>
    <property type="match status" value="3"/>
</dbReference>
<dbReference type="InterPro" id="IPR019734">
    <property type="entry name" value="TPR_rpt"/>
</dbReference>
<dbReference type="OrthoDB" id="629492at2759"/>
<dbReference type="EMBL" id="JAABOA010001153">
    <property type="protein sequence ID" value="KAF9582171.1"/>
    <property type="molecule type" value="Genomic_DNA"/>
</dbReference>
<evidence type="ECO:0000256" key="2">
    <source>
        <dbReference type="ARBA" id="ARBA00022803"/>
    </source>
</evidence>
<evidence type="ECO:0000259" key="7">
    <source>
        <dbReference type="Pfam" id="PF13877"/>
    </source>
</evidence>
<evidence type="ECO:0000256" key="1">
    <source>
        <dbReference type="ARBA" id="ARBA00022737"/>
    </source>
</evidence>
<dbReference type="InterPro" id="IPR011990">
    <property type="entry name" value="TPR-like_helical_dom_sf"/>
</dbReference>
<feature type="repeat" description="TPR" evidence="5">
    <location>
        <begin position="151"/>
        <end position="184"/>
    </location>
</feature>
<dbReference type="PANTHER" id="PTHR46423:SF1">
    <property type="entry name" value="RNA POLYMERASE II-ASSOCIATED PROTEIN 3"/>
    <property type="match status" value="1"/>
</dbReference>
<reference evidence="8" key="1">
    <citation type="journal article" date="2020" name="Fungal Divers.">
        <title>Resolving the Mortierellaceae phylogeny through synthesis of multi-gene phylogenetics and phylogenomics.</title>
        <authorList>
            <person name="Vandepol N."/>
            <person name="Liber J."/>
            <person name="Desiro A."/>
            <person name="Na H."/>
            <person name="Kennedy M."/>
            <person name="Barry K."/>
            <person name="Grigoriev I.V."/>
            <person name="Miller A.N."/>
            <person name="O'Donnell K."/>
            <person name="Stajich J.E."/>
            <person name="Bonito G."/>
        </authorList>
    </citation>
    <scope>NUCLEOTIDE SEQUENCE</scope>
    <source>
        <strain evidence="8">KOD1015</strain>
    </source>
</reference>
<keyword evidence="1" id="KW-0677">Repeat</keyword>
<organism evidence="8 9">
    <name type="scientific">Lunasporangiospora selenospora</name>
    <dbReference type="NCBI Taxonomy" id="979761"/>
    <lineage>
        <taxon>Eukaryota</taxon>
        <taxon>Fungi</taxon>
        <taxon>Fungi incertae sedis</taxon>
        <taxon>Mucoromycota</taxon>
        <taxon>Mortierellomycotina</taxon>
        <taxon>Mortierellomycetes</taxon>
        <taxon>Mortierellales</taxon>
        <taxon>Mortierellaceae</taxon>
        <taxon>Lunasporangiospora</taxon>
    </lineage>
</organism>
<evidence type="ECO:0000256" key="5">
    <source>
        <dbReference type="PROSITE-ProRule" id="PRU00339"/>
    </source>
</evidence>
<evidence type="ECO:0000256" key="4">
    <source>
        <dbReference type="ARBA" id="ARBA00040133"/>
    </source>
</evidence>
<feature type="region of interest" description="Disordered" evidence="6">
    <location>
        <begin position="109"/>
        <end position="149"/>
    </location>
</feature>
<dbReference type="AlphaFoldDB" id="A0A9P6FWU7"/>